<keyword evidence="1" id="KW-0812">Transmembrane</keyword>
<name>G7VXD8_PAETH</name>
<protein>
    <submittedName>
        <fullName evidence="2">Uncharacterized protein</fullName>
    </submittedName>
</protein>
<reference evidence="2 3" key="3">
    <citation type="journal article" date="2012" name="J. Bacteriol.">
        <title>Genome Sequence of Paenibacillus terrae HPL-003, a Xylanase-Producing Bacterium Isolated from Soil Found in Forest Residue.</title>
        <authorList>
            <person name="Shin S.H."/>
            <person name="Kim S."/>
            <person name="Kim J.Y."/>
            <person name="Song H.Y."/>
            <person name="Cho S.J."/>
            <person name="Kim D.R."/>
            <person name="Lee K.I."/>
            <person name="Lim H.K."/>
            <person name="Park N.J."/>
            <person name="Hwang I.T."/>
            <person name="Yang K.S."/>
        </authorList>
    </citation>
    <scope>NUCLEOTIDE SEQUENCE [LARGE SCALE GENOMIC DNA]</scope>
    <source>
        <strain evidence="2 3">HPL-003</strain>
    </source>
</reference>
<reference evidence="3" key="1">
    <citation type="submission" date="2011-11" db="EMBL/GenBank/DDBJ databases">
        <title>Complete sequence of Paenibacillus terrae HPL-003.</title>
        <authorList>
            <person name="Shin S.H."/>
            <person name="Kim S."/>
            <person name="Kim J.Y."/>
        </authorList>
    </citation>
    <scope>NUCLEOTIDE SEQUENCE [LARGE SCALE GENOMIC DNA]</scope>
    <source>
        <strain evidence="3">HPL-003</strain>
    </source>
</reference>
<dbReference type="eggNOG" id="ENOG5032KD2">
    <property type="taxonomic scope" value="Bacteria"/>
</dbReference>
<feature type="transmembrane region" description="Helical" evidence="1">
    <location>
        <begin position="35"/>
        <end position="57"/>
    </location>
</feature>
<reference key="2">
    <citation type="submission" date="2011-11" db="EMBL/GenBank/DDBJ databases">
        <authorList>
            <person name="Shin S.H."/>
            <person name="Kim S."/>
            <person name="Kim J.Y."/>
        </authorList>
    </citation>
    <scope>NUCLEOTIDE SEQUENCE</scope>
    <source>
        <strain>HPL-003</strain>
    </source>
</reference>
<keyword evidence="1" id="KW-0472">Membrane</keyword>
<gene>
    <name evidence="2" type="ordered locus">HPL003_11100</name>
</gene>
<dbReference type="AlphaFoldDB" id="G7VXD8"/>
<dbReference type="HOGENOM" id="CLU_2155882_0_0_9"/>
<evidence type="ECO:0000256" key="1">
    <source>
        <dbReference type="SAM" id="Phobius"/>
    </source>
</evidence>
<organism evidence="2 3">
    <name type="scientific">Paenibacillus terrae (strain HPL-003)</name>
    <dbReference type="NCBI Taxonomy" id="985665"/>
    <lineage>
        <taxon>Bacteria</taxon>
        <taxon>Bacillati</taxon>
        <taxon>Bacillota</taxon>
        <taxon>Bacilli</taxon>
        <taxon>Bacillales</taxon>
        <taxon>Paenibacillaceae</taxon>
        <taxon>Paenibacillus</taxon>
    </lineage>
</organism>
<dbReference type="KEGG" id="pta:HPL003_11100"/>
<sequence length="111" mass="12071">MNIYLLVLFIAIIAGNILFNIFKKRQGEGSKAPDVVTIIGLVIGLALGITPVFSVAYKSGLGTLQSSCLVLLLLLDASCMAGEKAEIIKQKIEISYFVPRDKYSNCSRIFT</sequence>
<accession>G7VXD8</accession>
<proteinExistence type="predicted"/>
<evidence type="ECO:0000313" key="3">
    <source>
        <dbReference type="Proteomes" id="UP000005876"/>
    </source>
</evidence>
<dbReference type="EMBL" id="CP003107">
    <property type="protein sequence ID" value="AET58979.1"/>
    <property type="molecule type" value="Genomic_DNA"/>
</dbReference>
<feature type="transmembrane region" description="Helical" evidence="1">
    <location>
        <begin position="6"/>
        <end position="23"/>
    </location>
</feature>
<dbReference type="Proteomes" id="UP000005876">
    <property type="component" value="Chromosome"/>
</dbReference>
<evidence type="ECO:0000313" key="2">
    <source>
        <dbReference type="EMBL" id="AET58979.1"/>
    </source>
</evidence>
<keyword evidence="1" id="KW-1133">Transmembrane helix</keyword>